<dbReference type="Proteomes" id="UP000006882">
    <property type="component" value="Chromosome G2"/>
</dbReference>
<dbReference type="EMBL" id="CM007652">
    <property type="protein sequence ID" value="ONI20698.1"/>
    <property type="molecule type" value="Genomic_DNA"/>
</dbReference>
<evidence type="ECO:0000313" key="2">
    <source>
        <dbReference type="Proteomes" id="UP000006882"/>
    </source>
</evidence>
<proteinExistence type="predicted"/>
<evidence type="ECO:0000313" key="1">
    <source>
        <dbReference type="EMBL" id="ONI20698.1"/>
    </source>
</evidence>
<protein>
    <submittedName>
        <fullName evidence="1">Uncharacterized protein</fullName>
    </submittedName>
</protein>
<dbReference type="AlphaFoldDB" id="A0A251QA54"/>
<sequence length="67" mass="7613">MVENQATLHLINQKKRVKYKHHFSVQVMSHANLHRIGDLPENDLQANFVWSSGIQHLASSLTCCVST</sequence>
<dbReference type="Gramene" id="ONI20698">
    <property type="protein sequence ID" value="ONI20698"/>
    <property type="gene ID" value="PRUPE_2G029600"/>
</dbReference>
<accession>A0A251QA54</accession>
<keyword evidence="2" id="KW-1185">Reference proteome</keyword>
<reference evidence="1 2" key="1">
    <citation type="journal article" date="2013" name="Nat. Genet.">
        <title>The high-quality draft genome of peach (Prunus persica) identifies unique patterns of genetic diversity, domestication and genome evolution.</title>
        <authorList>
            <consortium name="International Peach Genome Initiative"/>
            <person name="Verde I."/>
            <person name="Abbott A.G."/>
            <person name="Scalabrin S."/>
            <person name="Jung S."/>
            <person name="Shu S."/>
            <person name="Marroni F."/>
            <person name="Zhebentyayeva T."/>
            <person name="Dettori M.T."/>
            <person name="Grimwood J."/>
            <person name="Cattonaro F."/>
            <person name="Zuccolo A."/>
            <person name="Rossini L."/>
            <person name="Jenkins J."/>
            <person name="Vendramin E."/>
            <person name="Meisel L.A."/>
            <person name="Decroocq V."/>
            <person name="Sosinski B."/>
            <person name="Prochnik S."/>
            <person name="Mitros T."/>
            <person name="Policriti A."/>
            <person name="Cipriani G."/>
            <person name="Dondini L."/>
            <person name="Ficklin S."/>
            <person name="Goodstein D.M."/>
            <person name="Xuan P."/>
            <person name="Del Fabbro C."/>
            <person name="Aramini V."/>
            <person name="Copetti D."/>
            <person name="Gonzalez S."/>
            <person name="Horner D.S."/>
            <person name="Falchi R."/>
            <person name="Lucas S."/>
            <person name="Mica E."/>
            <person name="Maldonado J."/>
            <person name="Lazzari B."/>
            <person name="Bielenberg D."/>
            <person name="Pirona R."/>
            <person name="Miculan M."/>
            <person name="Barakat A."/>
            <person name="Testolin R."/>
            <person name="Stella A."/>
            <person name="Tartarini S."/>
            <person name="Tonutti P."/>
            <person name="Arus P."/>
            <person name="Orellana A."/>
            <person name="Wells C."/>
            <person name="Main D."/>
            <person name="Vizzotto G."/>
            <person name="Silva H."/>
            <person name="Salamini F."/>
            <person name="Schmutz J."/>
            <person name="Morgante M."/>
            <person name="Rokhsar D.S."/>
        </authorList>
    </citation>
    <scope>NUCLEOTIDE SEQUENCE [LARGE SCALE GENOMIC DNA]</scope>
    <source>
        <strain evidence="2">cv. Nemared</strain>
    </source>
</reference>
<name>A0A251QA54_PRUPE</name>
<gene>
    <name evidence="1" type="ORF">PRUPE_2G029600</name>
</gene>
<organism evidence="1 2">
    <name type="scientific">Prunus persica</name>
    <name type="common">Peach</name>
    <name type="synonym">Amygdalus persica</name>
    <dbReference type="NCBI Taxonomy" id="3760"/>
    <lineage>
        <taxon>Eukaryota</taxon>
        <taxon>Viridiplantae</taxon>
        <taxon>Streptophyta</taxon>
        <taxon>Embryophyta</taxon>
        <taxon>Tracheophyta</taxon>
        <taxon>Spermatophyta</taxon>
        <taxon>Magnoliopsida</taxon>
        <taxon>eudicotyledons</taxon>
        <taxon>Gunneridae</taxon>
        <taxon>Pentapetalae</taxon>
        <taxon>rosids</taxon>
        <taxon>fabids</taxon>
        <taxon>Rosales</taxon>
        <taxon>Rosaceae</taxon>
        <taxon>Amygdaloideae</taxon>
        <taxon>Amygdaleae</taxon>
        <taxon>Prunus</taxon>
    </lineage>
</organism>